<evidence type="ECO:0000313" key="1">
    <source>
        <dbReference type="EMBL" id="KAG5194457.1"/>
    </source>
</evidence>
<organism evidence="1 2">
    <name type="scientific">Ovis aries</name>
    <name type="common">Sheep</name>
    <dbReference type="NCBI Taxonomy" id="9940"/>
    <lineage>
        <taxon>Eukaryota</taxon>
        <taxon>Metazoa</taxon>
        <taxon>Chordata</taxon>
        <taxon>Craniata</taxon>
        <taxon>Vertebrata</taxon>
        <taxon>Euteleostomi</taxon>
        <taxon>Mammalia</taxon>
        <taxon>Eutheria</taxon>
        <taxon>Laurasiatheria</taxon>
        <taxon>Artiodactyla</taxon>
        <taxon>Ruminantia</taxon>
        <taxon>Pecora</taxon>
        <taxon>Bovidae</taxon>
        <taxon>Caprinae</taxon>
        <taxon>Ovis</taxon>
    </lineage>
</organism>
<reference evidence="1 2" key="1">
    <citation type="submission" date="2020-12" db="EMBL/GenBank/DDBJ databases">
        <title>De novo assembly of Tibetan sheep genome.</title>
        <authorList>
            <person name="Li X."/>
        </authorList>
    </citation>
    <scope>NUCLEOTIDE SEQUENCE [LARGE SCALE GENOMIC DNA]</scope>
    <source>
        <tissue evidence="1">Heart</tissue>
    </source>
</reference>
<gene>
    <name evidence="1" type="ORF">JEQ12_013254</name>
</gene>
<dbReference type="AlphaFoldDB" id="A0A836CPU4"/>
<comment type="caution">
    <text evidence="1">The sequence shown here is derived from an EMBL/GenBank/DDBJ whole genome shotgun (WGS) entry which is preliminary data.</text>
</comment>
<name>A0A836CPU4_SHEEP</name>
<accession>A0A836CPU4</accession>
<dbReference type="EMBL" id="JAEMGP010000026">
    <property type="protein sequence ID" value="KAG5194457.1"/>
    <property type="molecule type" value="Genomic_DNA"/>
</dbReference>
<proteinExistence type="predicted"/>
<evidence type="ECO:0000313" key="2">
    <source>
        <dbReference type="Proteomes" id="UP000664991"/>
    </source>
</evidence>
<protein>
    <submittedName>
        <fullName evidence="1">Uncharacterized protein</fullName>
    </submittedName>
</protein>
<dbReference type="Proteomes" id="UP000664991">
    <property type="component" value="Chromosome 26"/>
</dbReference>
<sequence>MSMGGGEGDKGPHWLEDLITGWGPVASCVYGRRITSLGAFFQMVPTVYKAVNQGKQGSGCSLTSADTGGQQVDKSGATDIYEGACRAHQRRGFLCARRPGPLPVQDFAAFQCADGTFWVFPESLSLSPLTGRKLLFVRIRLKRDSCNDFQMLASSLLADRGGCGRLRDGNQKPGQMYHVSVSSAHIWLQYRQR</sequence>